<dbReference type="Proteomes" id="UP000533269">
    <property type="component" value="Unassembled WGS sequence"/>
</dbReference>
<dbReference type="AlphaFoldDB" id="A0A7W4XXC0"/>
<dbReference type="Gene3D" id="1.20.120.450">
    <property type="entry name" value="dinb family like domain"/>
    <property type="match status" value="1"/>
</dbReference>
<dbReference type="EMBL" id="JACHVY010000002">
    <property type="protein sequence ID" value="MBB2901803.1"/>
    <property type="molecule type" value="Genomic_DNA"/>
</dbReference>
<dbReference type="SUPFAM" id="SSF109854">
    <property type="entry name" value="DinB/YfiT-like putative metalloenzymes"/>
    <property type="match status" value="1"/>
</dbReference>
<comment type="caution">
    <text evidence="2">The sequence shown here is derived from an EMBL/GenBank/DDBJ whole genome shotgun (WGS) entry which is preliminary data.</text>
</comment>
<dbReference type="InterPro" id="IPR034660">
    <property type="entry name" value="DinB/YfiT-like"/>
</dbReference>
<organism evidence="2 3">
    <name type="scientific">Kineococcus radiotolerans</name>
    <dbReference type="NCBI Taxonomy" id="131568"/>
    <lineage>
        <taxon>Bacteria</taxon>
        <taxon>Bacillati</taxon>
        <taxon>Actinomycetota</taxon>
        <taxon>Actinomycetes</taxon>
        <taxon>Kineosporiales</taxon>
        <taxon>Kineosporiaceae</taxon>
        <taxon>Kineococcus</taxon>
    </lineage>
</organism>
<evidence type="ECO:0000259" key="1">
    <source>
        <dbReference type="Pfam" id="PF11716"/>
    </source>
</evidence>
<feature type="domain" description="Mycothiol-dependent maleylpyruvate isomerase metal-binding" evidence="1">
    <location>
        <begin position="16"/>
        <end position="156"/>
    </location>
</feature>
<name>A0A7W4XXC0_KINRA</name>
<accession>A0A7W4XXC0</accession>
<dbReference type="GO" id="GO:0046872">
    <property type="term" value="F:metal ion binding"/>
    <property type="evidence" value="ECO:0007669"/>
    <property type="project" value="InterPro"/>
</dbReference>
<dbReference type="InterPro" id="IPR024344">
    <property type="entry name" value="MDMPI_metal-binding"/>
</dbReference>
<protein>
    <recommendedName>
        <fullName evidence="1">Mycothiol-dependent maleylpyruvate isomerase metal-binding domain-containing protein</fullName>
    </recommendedName>
</protein>
<sequence>MTLHLSDEEGRTALLDELTTWRELLAGLDDVEAPSRCAGWTCAQLLVHVHLGLQEVALALLDVDAPGPVTVDAAGYWTRYPATEDTAEQDRLLAGFAAAYPAPEALTGHLDRTVEGLARGVAAGREGRVAFQGFTFGTGDLLGSWAVELAVHHLDLDLIAAPPAPGALTLARRTVDDIAGDVVPADWDDATVVLAGTGRVPLTAEVSAHHPGLAERFPVLR</sequence>
<reference evidence="2 3" key="2">
    <citation type="submission" date="2020-08" db="EMBL/GenBank/DDBJ databases">
        <authorList>
            <person name="Partida-Martinez L."/>
            <person name="Huntemann M."/>
            <person name="Clum A."/>
            <person name="Wang J."/>
            <person name="Palaniappan K."/>
            <person name="Ritter S."/>
            <person name="Chen I.-M."/>
            <person name="Stamatis D."/>
            <person name="Reddy T."/>
            <person name="O'Malley R."/>
            <person name="Daum C."/>
            <person name="Shapiro N."/>
            <person name="Ivanova N."/>
            <person name="Kyrpides N."/>
            <person name="Woyke T."/>
        </authorList>
    </citation>
    <scope>NUCLEOTIDE SEQUENCE [LARGE SCALE GENOMIC DNA]</scope>
    <source>
        <strain evidence="2 3">AS2.23</strain>
    </source>
</reference>
<reference evidence="2 3" key="1">
    <citation type="submission" date="2020-08" db="EMBL/GenBank/DDBJ databases">
        <title>The Agave Microbiome: Exploring the role of microbial communities in plant adaptations to desert environments.</title>
        <authorList>
            <person name="Partida-Martinez L.P."/>
        </authorList>
    </citation>
    <scope>NUCLEOTIDE SEQUENCE [LARGE SCALE GENOMIC DNA]</scope>
    <source>
        <strain evidence="2 3">AS2.23</strain>
    </source>
</reference>
<dbReference type="Pfam" id="PF11716">
    <property type="entry name" value="MDMPI_N"/>
    <property type="match status" value="1"/>
</dbReference>
<dbReference type="RefSeq" id="WP_183391775.1">
    <property type="nucleotide sequence ID" value="NZ_JACHVY010000002.1"/>
</dbReference>
<proteinExistence type="predicted"/>
<evidence type="ECO:0000313" key="3">
    <source>
        <dbReference type="Proteomes" id="UP000533269"/>
    </source>
</evidence>
<gene>
    <name evidence="2" type="ORF">FHR75_002618</name>
</gene>
<evidence type="ECO:0000313" key="2">
    <source>
        <dbReference type="EMBL" id="MBB2901803.1"/>
    </source>
</evidence>